<reference evidence="1" key="1">
    <citation type="submission" date="2017-07" db="EMBL/GenBank/DDBJ databases">
        <title>Taro Niue Genome Assembly and Annotation.</title>
        <authorList>
            <person name="Atibalentja N."/>
            <person name="Keating K."/>
            <person name="Fields C.J."/>
        </authorList>
    </citation>
    <scope>NUCLEOTIDE SEQUENCE</scope>
    <source>
        <strain evidence="1">Niue_2</strain>
        <tissue evidence="1">Leaf</tissue>
    </source>
</reference>
<name>A0A843UCY0_COLES</name>
<proteinExistence type="predicted"/>
<accession>A0A843UCY0</accession>
<comment type="caution">
    <text evidence="1">The sequence shown here is derived from an EMBL/GenBank/DDBJ whole genome shotgun (WGS) entry which is preliminary data.</text>
</comment>
<dbReference type="OrthoDB" id="785346at2759"/>
<dbReference type="EMBL" id="NMUH01000473">
    <property type="protein sequence ID" value="MQL79754.1"/>
    <property type="molecule type" value="Genomic_DNA"/>
</dbReference>
<sequence length="269" mass="30578">MFLRKFLISSQQFPSFILPCNPLPPKLGLPLRVCTPWRRQCFCSISAEEVLRTLRLSQTSWAPCWTCSRMEGHFASRAPVEGWGHPMGELSTSSQSVHNRLQSFVKILMGLWDHVGPWVMGHRARVRAGLGVTALCCAASLLLAQEFLFSLPTPQLPDCHVETKERKIGKLSIKIPWKKLGWDPIVIVLEDVFICACSRDSHEKLFQRRKNIELLVKLEELTEILTKISSFFTQWSLQLVEKRELAGKMAKLNAAELAKFSKRVYGKCG</sequence>
<gene>
    <name evidence="1" type="ORF">Taro_012179</name>
</gene>
<evidence type="ECO:0000313" key="2">
    <source>
        <dbReference type="Proteomes" id="UP000652761"/>
    </source>
</evidence>
<protein>
    <submittedName>
        <fullName evidence="1">Uncharacterized protein</fullName>
    </submittedName>
</protein>
<organism evidence="1 2">
    <name type="scientific">Colocasia esculenta</name>
    <name type="common">Wild taro</name>
    <name type="synonym">Arum esculentum</name>
    <dbReference type="NCBI Taxonomy" id="4460"/>
    <lineage>
        <taxon>Eukaryota</taxon>
        <taxon>Viridiplantae</taxon>
        <taxon>Streptophyta</taxon>
        <taxon>Embryophyta</taxon>
        <taxon>Tracheophyta</taxon>
        <taxon>Spermatophyta</taxon>
        <taxon>Magnoliopsida</taxon>
        <taxon>Liliopsida</taxon>
        <taxon>Araceae</taxon>
        <taxon>Aroideae</taxon>
        <taxon>Colocasieae</taxon>
        <taxon>Colocasia</taxon>
    </lineage>
</organism>
<dbReference type="Proteomes" id="UP000652761">
    <property type="component" value="Unassembled WGS sequence"/>
</dbReference>
<keyword evidence="2" id="KW-1185">Reference proteome</keyword>
<evidence type="ECO:0000313" key="1">
    <source>
        <dbReference type="EMBL" id="MQL79754.1"/>
    </source>
</evidence>
<dbReference type="AlphaFoldDB" id="A0A843UCY0"/>